<dbReference type="SMART" id="SM00408">
    <property type="entry name" value="IGc2"/>
    <property type="match status" value="1"/>
</dbReference>
<gene>
    <name evidence="11 12" type="primary">LOC107119873</name>
</gene>
<keyword evidence="8" id="KW-0732">Signal</keyword>
<dbReference type="SUPFAM" id="SSF48726">
    <property type="entry name" value="Immunoglobulin"/>
    <property type="match status" value="3"/>
</dbReference>
<comment type="subcellular location">
    <subcellularLocation>
        <location evidence="1">Membrane</location>
        <topology evidence="1">Single-pass type I membrane protein</topology>
    </subcellularLocation>
</comment>
<protein>
    <submittedName>
        <fullName evidence="11 12">Sialic acid-binding Ig-like lectin 12</fullName>
    </submittedName>
</protein>
<dbReference type="Gene3D" id="2.60.40.10">
    <property type="entry name" value="Immunoglobulins"/>
    <property type="match status" value="3"/>
</dbReference>
<dbReference type="PANTHER" id="PTHR12035:SF125">
    <property type="entry name" value="SIALIC ACID-BINDING IG-LIKE LECTIN 5"/>
    <property type="match status" value="1"/>
</dbReference>
<dbReference type="SMART" id="SM00409">
    <property type="entry name" value="IG"/>
    <property type="match status" value="2"/>
</dbReference>
<dbReference type="GeneID" id="107119873"/>
<dbReference type="Pfam" id="PF13927">
    <property type="entry name" value="Ig_3"/>
    <property type="match status" value="1"/>
</dbReference>
<dbReference type="Pfam" id="PF07686">
    <property type="entry name" value="V-set"/>
    <property type="match status" value="1"/>
</dbReference>
<evidence type="ECO:0000256" key="1">
    <source>
        <dbReference type="ARBA" id="ARBA00004479"/>
    </source>
</evidence>
<evidence type="ECO:0000256" key="2">
    <source>
        <dbReference type="ARBA" id="ARBA00022692"/>
    </source>
</evidence>
<name>A0ABM1KW87_GEKJA</name>
<dbReference type="InterPro" id="IPR051036">
    <property type="entry name" value="SIGLEC"/>
</dbReference>
<evidence type="ECO:0000313" key="10">
    <source>
        <dbReference type="Proteomes" id="UP000694871"/>
    </source>
</evidence>
<keyword evidence="3" id="KW-0430">Lectin</keyword>
<keyword evidence="6" id="KW-0472">Membrane</keyword>
<dbReference type="Proteomes" id="UP000694871">
    <property type="component" value="Unplaced"/>
</dbReference>
<feature type="chain" id="PRO_5045022609" evidence="8">
    <location>
        <begin position="26"/>
        <end position="366"/>
    </location>
</feature>
<evidence type="ECO:0000256" key="8">
    <source>
        <dbReference type="SAM" id="SignalP"/>
    </source>
</evidence>
<evidence type="ECO:0000256" key="3">
    <source>
        <dbReference type="ARBA" id="ARBA00022734"/>
    </source>
</evidence>
<evidence type="ECO:0000256" key="5">
    <source>
        <dbReference type="ARBA" id="ARBA00022989"/>
    </source>
</evidence>
<dbReference type="InterPro" id="IPR013106">
    <property type="entry name" value="Ig_V-set"/>
</dbReference>
<feature type="signal peptide" evidence="8">
    <location>
        <begin position="1"/>
        <end position="25"/>
    </location>
</feature>
<dbReference type="PANTHER" id="PTHR12035">
    <property type="entry name" value="SIALIC ACID BINDING IMMUNOGLOBULIN-LIKE LECTIN"/>
    <property type="match status" value="1"/>
</dbReference>
<keyword evidence="5" id="KW-1133">Transmembrane helix</keyword>
<dbReference type="InterPro" id="IPR003598">
    <property type="entry name" value="Ig_sub2"/>
</dbReference>
<dbReference type="InterPro" id="IPR003599">
    <property type="entry name" value="Ig_sub"/>
</dbReference>
<dbReference type="RefSeq" id="XP_015277973.1">
    <property type="nucleotide sequence ID" value="XM_015422487.1"/>
</dbReference>
<evidence type="ECO:0000256" key="4">
    <source>
        <dbReference type="ARBA" id="ARBA00022889"/>
    </source>
</evidence>
<sequence>MGCHLHAVMIPAVISALLLWEGVQCRTREYSLEVPSQVTVQDGLCVLIPCNFTYPVSRDDRHAHLYGYWYVENQQSRRPRLVATNNPKRIPEINPQVRRRFEVSGPKLNSGDCSLTINDAQAADQATYHFRMEKGHKRCSYSAAKERLSVIVTERKLDITIFEPLRAGQRESIFCKTQRCSSLEVPEITWEHASQISPLETSPTVNHNSVEERMDFIPTAADRLQNVTCKITYGEGSSRRSVEKTVTLNIHYPPRVLPFSGYLQIPRGDVQNFPDVSDSQIVTWTDDSLLVRCEADANPPSNQTWVRIPSHSSRLHISNNELKISRLRLEDTGKYECQARNQEGTSRASFYLHVQDFDDYAPMAGP</sequence>
<proteinExistence type="inferred from homology"/>
<reference evidence="11 12" key="1">
    <citation type="submission" date="2025-05" db="UniProtKB">
        <authorList>
            <consortium name="RefSeq"/>
        </authorList>
    </citation>
    <scope>IDENTIFICATION</scope>
</reference>
<dbReference type="InterPro" id="IPR036179">
    <property type="entry name" value="Ig-like_dom_sf"/>
</dbReference>
<dbReference type="InterPro" id="IPR007110">
    <property type="entry name" value="Ig-like_dom"/>
</dbReference>
<keyword evidence="10" id="KW-1185">Reference proteome</keyword>
<accession>A0ABM1KW87</accession>
<feature type="domain" description="Ig-like" evidence="9">
    <location>
        <begin position="274"/>
        <end position="353"/>
    </location>
</feature>
<keyword evidence="4" id="KW-0130">Cell adhesion</keyword>
<evidence type="ECO:0000313" key="11">
    <source>
        <dbReference type="RefSeq" id="XP_015277973.1"/>
    </source>
</evidence>
<dbReference type="PROSITE" id="PS50835">
    <property type="entry name" value="IG_LIKE"/>
    <property type="match status" value="1"/>
</dbReference>
<evidence type="ECO:0000256" key="6">
    <source>
        <dbReference type="ARBA" id="ARBA00023136"/>
    </source>
</evidence>
<comment type="similarity">
    <text evidence="7">Belongs to the immunoglobulin superfamily. SIGLEC (sialic acid binding Ig-like lectin) family.</text>
</comment>
<evidence type="ECO:0000313" key="12">
    <source>
        <dbReference type="RefSeq" id="XP_015277974.1"/>
    </source>
</evidence>
<dbReference type="InterPro" id="IPR013783">
    <property type="entry name" value="Ig-like_fold"/>
</dbReference>
<evidence type="ECO:0000259" key="9">
    <source>
        <dbReference type="PROSITE" id="PS50835"/>
    </source>
</evidence>
<dbReference type="RefSeq" id="XP_015277974.1">
    <property type="nucleotide sequence ID" value="XM_015422488.1"/>
</dbReference>
<keyword evidence="2" id="KW-0812">Transmembrane</keyword>
<organism evidence="10 12">
    <name type="scientific">Gekko japonicus</name>
    <name type="common">Schlegel's Japanese gecko</name>
    <dbReference type="NCBI Taxonomy" id="146911"/>
    <lineage>
        <taxon>Eukaryota</taxon>
        <taxon>Metazoa</taxon>
        <taxon>Chordata</taxon>
        <taxon>Craniata</taxon>
        <taxon>Vertebrata</taxon>
        <taxon>Euteleostomi</taxon>
        <taxon>Lepidosauria</taxon>
        <taxon>Squamata</taxon>
        <taxon>Bifurcata</taxon>
        <taxon>Gekkota</taxon>
        <taxon>Gekkonidae</taxon>
        <taxon>Gekkoninae</taxon>
        <taxon>Gekko</taxon>
    </lineage>
</organism>
<evidence type="ECO:0000256" key="7">
    <source>
        <dbReference type="ARBA" id="ARBA00038361"/>
    </source>
</evidence>